<proteinExistence type="predicted"/>
<dbReference type="PANTHER" id="PTHR37015:SF2">
    <property type="entry name" value="REVERSE TRANSCRIPTASE DOMAIN-CONTAINING PROTEIN"/>
    <property type="match status" value="1"/>
</dbReference>
<accession>A0A7U2EUT9</accession>
<dbReference type="CDD" id="cd01709">
    <property type="entry name" value="RT_like_1"/>
    <property type="match status" value="1"/>
</dbReference>
<protein>
    <recommendedName>
        <fullName evidence="3">Reverse transcriptase domain-containing protein</fullName>
    </recommendedName>
</protein>
<evidence type="ECO:0008006" key="3">
    <source>
        <dbReference type="Google" id="ProtNLM"/>
    </source>
</evidence>
<dbReference type="AlphaFoldDB" id="A0A7U2EUT9"/>
<keyword evidence="2" id="KW-1185">Reference proteome</keyword>
<gene>
    <name evidence="1" type="ORF">JI435_010220</name>
</gene>
<name>A0A7U2EUT9_PHANO</name>
<dbReference type="OrthoDB" id="74545at2759"/>
<dbReference type="Proteomes" id="UP000663193">
    <property type="component" value="Chromosome 1"/>
</dbReference>
<reference evidence="2" key="1">
    <citation type="journal article" date="2021" name="BMC Genomics">
        <title>Chromosome-level genome assembly and manually-curated proteome of model necrotroph Parastagonospora nodorum Sn15 reveals a genome-wide trove of candidate effector homologs, and redundancy of virulence-related functions within an accessory chromosome.</title>
        <authorList>
            <person name="Bertazzoni S."/>
            <person name="Jones D.A.B."/>
            <person name="Phan H.T."/>
            <person name="Tan K.-C."/>
            <person name="Hane J.K."/>
        </authorList>
    </citation>
    <scope>NUCLEOTIDE SEQUENCE [LARGE SCALE GENOMIC DNA]</scope>
    <source>
        <strain evidence="2">SN15 / ATCC MYA-4574 / FGSC 10173)</strain>
    </source>
</reference>
<dbReference type="VEuPathDB" id="FungiDB:JI435_010220"/>
<dbReference type="PANTHER" id="PTHR37015">
    <property type="entry name" value="REVERSE TRANSCRIPTASE DOMAIN-CONTAINING PROTEIN"/>
    <property type="match status" value="1"/>
</dbReference>
<evidence type="ECO:0000313" key="2">
    <source>
        <dbReference type="Proteomes" id="UP000663193"/>
    </source>
</evidence>
<evidence type="ECO:0000313" key="1">
    <source>
        <dbReference type="EMBL" id="QRC91519.1"/>
    </source>
</evidence>
<organism evidence="1 2">
    <name type="scientific">Phaeosphaeria nodorum (strain SN15 / ATCC MYA-4574 / FGSC 10173)</name>
    <name type="common">Glume blotch fungus</name>
    <name type="synonym">Parastagonospora nodorum</name>
    <dbReference type="NCBI Taxonomy" id="321614"/>
    <lineage>
        <taxon>Eukaryota</taxon>
        <taxon>Fungi</taxon>
        <taxon>Dikarya</taxon>
        <taxon>Ascomycota</taxon>
        <taxon>Pezizomycotina</taxon>
        <taxon>Dothideomycetes</taxon>
        <taxon>Pleosporomycetidae</taxon>
        <taxon>Pleosporales</taxon>
        <taxon>Pleosporineae</taxon>
        <taxon>Phaeosphaeriaceae</taxon>
        <taxon>Parastagonospora</taxon>
    </lineage>
</organism>
<dbReference type="EMBL" id="CP069023">
    <property type="protein sequence ID" value="QRC91519.1"/>
    <property type="molecule type" value="Genomic_DNA"/>
</dbReference>
<sequence>MFRQFRIFRPRSLAFHPFQNCINYRMAASSLSTLQHVTLQKLNKLDSQRQQFESDKKSILEQVSSVPDHRSKVEALLDGFELHGIAPKQADLSISNLKHFVHQAKHDPSVSASLLKDWQSRLEHELNVKSNKYEYAALFGKLVTEWIKHSTLVKSADVSDGSIAKGRKKMQEQRQSWENYAFVEKEVNQSTIEQYLSDIFGDALQTEKIKKSPLRVLRDSMKEVMDFKSDLDTSEKDFSSNKRFGHSAPHGSRFTIELLQSCIRGVKKADLFTGRKLEMIIDLEKQPAVLKELVDVLNMDVDGLDHWEWDGPVPLNMRRQTNGKYRVYMDEEIHQAILLHFIGKTWAVALKKAFTNFYHSGAWLQAPYRSMPKKIRQRREHFIENSNKSGDSVRNYRRQKYQQEYFMTQLPSNAFEDAREYDAAEGQEKNSHIATKQTMLRLLTTEILLNTKVYGECSVLQSDFKWFGPSLPHDTIFAVLEFFGVPAKWLRFFKRFLEVPVVFAQDGAGAKARVRKCGIPNSHILSDALGEAVLFCLDFAVNRRTKGANIHRFHDDLWFWGQETTSVQAWEAIKEFTEVMGLQLNEEKTGSSIIVADKSRARVPHPNLPEGNLHWGFLELDASAGRWVIDRAQVDEHITELRRQLDACHSVMAWIQAWNSYVGLFFNTNFAQPANCFGRQHNDMIIETFSHIQRSFFGKYGTANVTEYLRSVLKERFQTTDAVPDAFFYFPVELGGLGLNNPSISAFATYQNSSRDPSARIERAFEEEREAYDTAKQRWDAGDVPCPNRETDEPFMSFEEYTAFREETSHPLFEAYMNLLECPVEERVETSDEMYEALRRSDAPHALGSNHYWLWIFNLYAGDLKQRFGGQGVQLGERDLLPVGLVEVLKSEKVRWEN</sequence>